<dbReference type="PROSITE" id="PS51096">
    <property type="entry name" value="PTS_EIIA_TYPE_4"/>
    <property type="match status" value="1"/>
</dbReference>
<evidence type="ECO:0000313" key="9">
    <source>
        <dbReference type="EMBL" id="KLT73826.1"/>
    </source>
</evidence>
<organism evidence="9 10">
    <name type="scientific">Neisseria arctica</name>
    <dbReference type="NCBI Taxonomy" id="1470200"/>
    <lineage>
        <taxon>Bacteria</taxon>
        <taxon>Pseudomonadati</taxon>
        <taxon>Pseudomonadota</taxon>
        <taxon>Betaproteobacteria</taxon>
        <taxon>Neisseriales</taxon>
        <taxon>Neisseriaceae</taxon>
        <taxon>Neisseria</taxon>
    </lineage>
</organism>
<evidence type="ECO:0000256" key="5">
    <source>
        <dbReference type="ARBA" id="ARBA00022679"/>
    </source>
</evidence>
<sequence>MIGLLIITHETLGEAYRSLAQHFFLGEPPGNIRILGVEHNENHEDIIQRAQSVIHEINSGCGVLVLTDIFGATPCNAARKLVRENEVAILTGINAPMMLKATQYSTQETDLTKFIQTVKSAGINGILDITTPPEGACRPC</sequence>
<accession>A0A0J0YUQ8</accession>
<dbReference type="InterPro" id="IPR033887">
    <property type="entry name" value="PTS_IIA_man"/>
</dbReference>
<comment type="caution">
    <text evidence="9">The sequence shown here is derived from an EMBL/GenBank/DDBJ whole genome shotgun (WGS) entry which is preliminary data.</text>
</comment>
<dbReference type="InterPro" id="IPR004701">
    <property type="entry name" value="PTS_EIIA_man-typ"/>
</dbReference>
<evidence type="ECO:0000256" key="3">
    <source>
        <dbReference type="ARBA" id="ARBA00022490"/>
    </source>
</evidence>
<dbReference type="PANTHER" id="PTHR33799:SF1">
    <property type="entry name" value="PTS SYSTEM MANNOSE-SPECIFIC EIIAB COMPONENT-RELATED"/>
    <property type="match status" value="1"/>
</dbReference>
<evidence type="ECO:0000256" key="6">
    <source>
        <dbReference type="ARBA" id="ARBA00022683"/>
    </source>
</evidence>
<dbReference type="STRING" id="1470200.PL75_00325"/>
<dbReference type="GO" id="GO:0016020">
    <property type="term" value="C:membrane"/>
    <property type="evidence" value="ECO:0007669"/>
    <property type="project" value="InterPro"/>
</dbReference>
<proteinExistence type="predicted"/>
<keyword evidence="7" id="KW-0418">Kinase</keyword>
<evidence type="ECO:0000256" key="1">
    <source>
        <dbReference type="ARBA" id="ARBA00004496"/>
    </source>
</evidence>
<evidence type="ECO:0000256" key="2">
    <source>
        <dbReference type="ARBA" id="ARBA00022448"/>
    </source>
</evidence>
<keyword evidence="5" id="KW-0808">Transferase</keyword>
<dbReference type="GO" id="GO:0016301">
    <property type="term" value="F:kinase activity"/>
    <property type="evidence" value="ECO:0007669"/>
    <property type="project" value="UniProtKB-KW"/>
</dbReference>
<gene>
    <name evidence="9" type="ORF">PL75_00325</name>
</gene>
<keyword evidence="2" id="KW-0813">Transport</keyword>
<protein>
    <submittedName>
        <fullName evidence="9">PTS mannose transporter subunit IIA</fullName>
    </submittedName>
</protein>
<dbReference type="InterPro" id="IPR036662">
    <property type="entry name" value="PTS_EIIA_man-typ_sf"/>
</dbReference>
<name>A0A0J0YUQ8_9NEIS</name>
<dbReference type="EMBL" id="JTDO01000001">
    <property type="protein sequence ID" value="KLT73826.1"/>
    <property type="molecule type" value="Genomic_DNA"/>
</dbReference>
<keyword evidence="6" id="KW-0598">Phosphotransferase system</keyword>
<evidence type="ECO:0000256" key="4">
    <source>
        <dbReference type="ARBA" id="ARBA00022597"/>
    </source>
</evidence>
<keyword evidence="4" id="KW-0762">Sugar transport</keyword>
<dbReference type="Gene3D" id="3.40.50.510">
    <property type="entry name" value="Phosphotransferase system, mannose-type IIA component"/>
    <property type="match status" value="1"/>
</dbReference>
<keyword evidence="10" id="KW-1185">Reference proteome</keyword>
<evidence type="ECO:0000313" key="10">
    <source>
        <dbReference type="Proteomes" id="UP000036027"/>
    </source>
</evidence>
<dbReference type="AlphaFoldDB" id="A0A0J0YUQ8"/>
<evidence type="ECO:0000256" key="7">
    <source>
        <dbReference type="ARBA" id="ARBA00022777"/>
    </source>
</evidence>
<keyword evidence="3" id="KW-0963">Cytoplasm</keyword>
<dbReference type="SUPFAM" id="SSF53062">
    <property type="entry name" value="PTS system fructose IIA component-like"/>
    <property type="match status" value="1"/>
</dbReference>
<dbReference type="PANTHER" id="PTHR33799">
    <property type="entry name" value="PTS PERMEASE-RELATED-RELATED"/>
    <property type="match status" value="1"/>
</dbReference>
<dbReference type="GO" id="GO:0005737">
    <property type="term" value="C:cytoplasm"/>
    <property type="evidence" value="ECO:0007669"/>
    <property type="project" value="UniProtKB-SubCell"/>
</dbReference>
<dbReference type="RefSeq" id="WP_047759918.1">
    <property type="nucleotide sequence ID" value="NZ_CP091510.1"/>
</dbReference>
<feature type="domain" description="PTS EIIA type-4" evidence="8">
    <location>
        <begin position="1"/>
        <end position="126"/>
    </location>
</feature>
<dbReference type="CDD" id="cd00006">
    <property type="entry name" value="PTS_IIA_man"/>
    <property type="match status" value="1"/>
</dbReference>
<dbReference type="Pfam" id="PF03610">
    <property type="entry name" value="EIIA-man"/>
    <property type="match status" value="1"/>
</dbReference>
<reference evidence="9 10" key="1">
    <citation type="submission" date="2014-11" db="EMBL/GenBank/DDBJ databases">
        <title>Genome of a novel goose pathogen.</title>
        <authorList>
            <person name="Hansen C.M."/>
            <person name="Hueffer K."/>
            <person name="Choi S.C."/>
        </authorList>
    </citation>
    <scope>NUCLEOTIDE SEQUENCE [LARGE SCALE GENOMIC DNA]</scope>
    <source>
        <strain evidence="9 10">KH1503</strain>
    </source>
</reference>
<dbReference type="PATRIC" id="fig|1470200.3.peg.73"/>
<comment type="subcellular location">
    <subcellularLocation>
        <location evidence="1">Cytoplasm</location>
    </subcellularLocation>
</comment>
<dbReference type="OrthoDB" id="8795346at2"/>
<evidence type="ECO:0000259" key="8">
    <source>
        <dbReference type="PROSITE" id="PS51096"/>
    </source>
</evidence>
<dbReference type="InterPro" id="IPR051471">
    <property type="entry name" value="Bacterial_PTS_sugar_comp"/>
</dbReference>
<dbReference type="Proteomes" id="UP000036027">
    <property type="component" value="Unassembled WGS sequence"/>
</dbReference>
<dbReference type="GO" id="GO:0009401">
    <property type="term" value="P:phosphoenolpyruvate-dependent sugar phosphotransferase system"/>
    <property type="evidence" value="ECO:0007669"/>
    <property type="project" value="UniProtKB-KW"/>
</dbReference>